<proteinExistence type="predicted"/>
<keyword evidence="1" id="KW-1133">Transmembrane helix</keyword>
<dbReference type="Proteomes" id="UP001499951">
    <property type="component" value="Unassembled WGS sequence"/>
</dbReference>
<feature type="transmembrane region" description="Helical" evidence="1">
    <location>
        <begin position="20"/>
        <end position="42"/>
    </location>
</feature>
<feature type="domain" description="Putative Flp pilus-assembly TadG-like N-terminal" evidence="2">
    <location>
        <begin position="18"/>
        <end position="65"/>
    </location>
</feature>
<name>A0ABN1F6L7_9PROT</name>
<keyword evidence="4" id="KW-1185">Reference proteome</keyword>
<dbReference type="RefSeq" id="WP_166937176.1">
    <property type="nucleotide sequence ID" value="NZ_BAAADD010000010.1"/>
</dbReference>
<keyword evidence="1" id="KW-0472">Membrane</keyword>
<organism evidence="3 4">
    <name type="scientific">Rhizomicrobium electricum</name>
    <dbReference type="NCBI Taxonomy" id="480070"/>
    <lineage>
        <taxon>Bacteria</taxon>
        <taxon>Pseudomonadati</taxon>
        <taxon>Pseudomonadota</taxon>
        <taxon>Alphaproteobacteria</taxon>
        <taxon>Micropepsales</taxon>
        <taxon>Micropepsaceae</taxon>
        <taxon>Rhizomicrobium</taxon>
    </lineage>
</organism>
<keyword evidence="1" id="KW-0812">Transmembrane</keyword>
<gene>
    <name evidence="3" type="ORF">GCM10008942_35020</name>
</gene>
<dbReference type="EMBL" id="BAAADD010000010">
    <property type="protein sequence ID" value="GAA0583100.1"/>
    <property type="molecule type" value="Genomic_DNA"/>
</dbReference>
<dbReference type="Pfam" id="PF13400">
    <property type="entry name" value="Tad"/>
    <property type="match status" value="1"/>
</dbReference>
<protein>
    <submittedName>
        <fullName evidence="3">Pilus assembly protein</fullName>
    </submittedName>
</protein>
<sequence>MHLFGCGSFAKFIRNCEGNIAWVYALAMVPLTLAAGAGVDFISAMDAKTALQNAIDSAVLAGASAGNSTSVAASVFAAEPLSKYGVTGTPIYTINGDASFTGKVSATVPMSFLSIVGVKTIAVEVTATAKQGGSSTACILVLDQTASQALLMNSGADIEAPKCEVHVASTGYPAAIFNNQSTLISAKTCIAGNSITDNGGTHPNLAKGCKVASDPFAGNLPTPSSSSCTNSNGNYNGGSFTMSPGVYCGWFNFNGTNNLTFNPGVYVIKGGGWNVNGGTWTGSGVTFYFADTSKIQFNSGVKATLSAPTSGTYAGILMYEAGGLSKSQFILDDSKGHVLNGLIYLPSRQMTLNSGANVTTDQVTVVVDTLIVNNATWYVTPPATKTIAGSGSSGSAYLIR</sequence>
<comment type="caution">
    <text evidence="3">The sequence shown here is derived from an EMBL/GenBank/DDBJ whole genome shotgun (WGS) entry which is preliminary data.</text>
</comment>
<evidence type="ECO:0000313" key="3">
    <source>
        <dbReference type="EMBL" id="GAA0583100.1"/>
    </source>
</evidence>
<evidence type="ECO:0000256" key="1">
    <source>
        <dbReference type="SAM" id="Phobius"/>
    </source>
</evidence>
<evidence type="ECO:0000313" key="4">
    <source>
        <dbReference type="Proteomes" id="UP001499951"/>
    </source>
</evidence>
<accession>A0ABN1F6L7</accession>
<evidence type="ECO:0000259" key="2">
    <source>
        <dbReference type="Pfam" id="PF13400"/>
    </source>
</evidence>
<dbReference type="InterPro" id="IPR028087">
    <property type="entry name" value="Tad_N"/>
</dbReference>
<reference evidence="3 4" key="1">
    <citation type="journal article" date="2019" name="Int. J. Syst. Evol. Microbiol.">
        <title>The Global Catalogue of Microorganisms (GCM) 10K type strain sequencing project: providing services to taxonomists for standard genome sequencing and annotation.</title>
        <authorList>
            <consortium name="The Broad Institute Genomics Platform"/>
            <consortium name="The Broad Institute Genome Sequencing Center for Infectious Disease"/>
            <person name="Wu L."/>
            <person name="Ma J."/>
        </authorList>
    </citation>
    <scope>NUCLEOTIDE SEQUENCE [LARGE SCALE GENOMIC DNA]</scope>
    <source>
        <strain evidence="3 4">JCM 15089</strain>
    </source>
</reference>